<dbReference type="RefSeq" id="WP_337109285.1">
    <property type="nucleotide sequence ID" value="NZ_JAPYKS010000043.1"/>
</dbReference>
<dbReference type="SUPFAM" id="SSF51735">
    <property type="entry name" value="NAD(P)-binding Rossmann-fold domains"/>
    <property type="match status" value="1"/>
</dbReference>
<evidence type="ECO:0000259" key="3">
    <source>
        <dbReference type="Pfam" id="PF02826"/>
    </source>
</evidence>
<dbReference type="CDD" id="cd05300">
    <property type="entry name" value="2-Hacid_dh_1"/>
    <property type="match status" value="1"/>
</dbReference>
<gene>
    <name evidence="4" type="ORF">O7A60_29955</name>
</gene>
<dbReference type="InterPro" id="IPR036291">
    <property type="entry name" value="NAD(P)-bd_dom_sf"/>
</dbReference>
<reference evidence="4 5" key="1">
    <citation type="submission" date="2022-12" db="EMBL/GenBank/DDBJ databases">
        <authorList>
            <person name="Muema E."/>
        </authorList>
    </citation>
    <scope>NUCLEOTIDE SEQUENCE [LARGE SCALE GENOMIC DNA]</scope>
    <source>
        <strain evidence="5">1326</strain>
    </source>
</reference>
<dbReference type="EMBL" id="JAPYKS010000043">
    <property type="protein sequence ID" value="MEI9412938.1"/>
    <property type="molecule type" value="Genomic_DNA"/>
</dbReference>
<evidence type="ECO:0000256" key="1">
    <source>
        <dbReference type="ARBA" id="ARBA00023002"/>
    </source>
</evidence>
<evidence type="ECO:0000256" key="2">
    <source>
        <dbReference type="ARBA" id="ARBA00023027"/>
    </source>
</evidence>
<feature type="domain" description="D-isomer specific 2-hydroxyacid dehydrogenase NAD-binding" evidence="3">
    <location>
        <begin position="99"/>
        <end position="265"/>
    </location>
</feature>
<dbReference type="InterPro" id="IPR006140">
    <property type="entry name" value="D-isomer_DH_NAD-bd"/>
</dbReference>
<protein>
    <submittedName>
        <fullName evidence="4">D-2-hydroxyacid dehydrogenase</fullName>
    </submittedName>
</protein>
<evidence type="ECO:0000313" key="5">
    <source>
        <dbReference type="Proteomes" id="UP001387293"/>
    </source>
</evidence>
<evidence type="ECO:0000313" key="4">
    <source>
        <dbReference type="EMBL" id="MEI9412938.1"/>
    </source>
</evidence>
<organism evidence="4 5">
    <name type="scientific">Mesorhizobium salmacidum</name>
    <dbReference type="NCBI Taxonomy" id="3015171"/>
    <lineage>
        <taxon>Bacteria</taxon>
        <taxon>Pseudomonadati</taxon>
        <taxon>Pseudomonadota</taxon>
        <taxon>Alphaproteobacteria</taxon>
        <taxon>Hyphomicrobiales</taxon>
        <taxon>Phyllobacteriaceae</taxon>
        <taxon>Mesorhizobium</taxon>
    </lineage>
</organism>
<keyword evidence="5" id="KW-1185">Reference proteome</keyword>
<sequence length="302" mass="32068">MEIAVCVTLSREQLARLAGGVGDLPVKLFAEDAACDCEIVFGNPEASTVLANTKLRWMQLESVGFGEYVGLDWTRPDGRVTVTNLAGFFADPVAETALAGILALYRGIDVLVRFQSEHRWVGDPLRTSLGSLKGAAVVLVGHGAINRRLAELLGPFGCSIKPITRGSPASVLDEALGQADLVVCTAPDTAGTRGLFDAARLAKLPAGAVFCNFGRGSIVDEDALADALDEGRLSGAVIDVTRQEPLPPSHRFWAIPNLILTQHSAGGTADELDRKIDLFLANLSRFRAGVPLEGVVDFSRGY</sequence>
<keyword evidence="2" id="KW-0520">NAD</keyword>
<dbReference type="Gene3D" id="3.40.50.720">
    <property type="entry name" value="NAD(P)-binding Rossmann-like Domain"/>
    <property type="match status" value="2"/>
</dbReference>
<dbReference type="PANTHER" id="PTHR43333">
    <property type="entry name" value="2-HACID_DH_C DOMAIN-CONTAINING PROTEIN"/>
    <property type="match status" value="1"/>
</dbReference>
<dbReference type="PANTHER" id="PTHR43333:SF1">
    <property type="entry name" value="D-ISOMER SPECIFIC 2-HYDROXYACID DEHYDROGENASE NAD-BINDING DOMAIN-CONTAINING PROTEIN"/>
    <property type="match status" value="1"/>
</dbReference>
<keyword evidence="1" id="KW-0560">Oxidoreductase</keyword>
<name>A0ABU8L6V4_9HYPH</name>
<dbReference type="Pfam" id="PF02826">
    <property type="entry name" value="2-Hacid_dh_C"/>
    <property type="match status" value="1"/>
</dbReference>
<dbReference type="Proteomes" id="UP001387293">
    <property type="component" value="Unassembled WGS sequence"/>
</dbReference>
<accession>A0ABU8L6V4</accession>
<comment type="caution">
    <text evidence="4">The sequence shown here is derived from an EMBL/GenBank/DDBJ whole genome shotgun (WGS) entry which is preliminary data.</text>
</comment>
<proteinExistence type="predicted"/>